<dbReference type="InterPro" id="IPR050266">
    <property type="entry name" value="AB_hydrolase_sf"/>
</dbReference>
<dbReference type="SUPFAM" id="SSF53474">
    <property type="entry name" value="alpha/beta-Hydrolases"/>
    <property type="match status" value="1"/>
</dbReference>
<dbReference type="PRINTS" id="PR00412">
    <property type="entry name" value="EPOXHYDRLASE"/>
</dbReference>
<dbReference type="OrthoDB" id="3210844at2"/>
<gene>
    <name evidence="3" type="ORF">FRX94_08490</name>
</gene>
<dbReference type="GO" id="GO:0016020">
    <property type="term" value="C:membrane"/>
    <property type="evidence" value="ECO:0007669"/>
    <property type="project" value="TreeGrafter"/>
</dbReference>
<dbReference type="RefSeq" id="WP_146324704.1">
    <property type="nucleotide sequence ID" value="NZ_BAABLR010000005.1"/>
</dbReference>
<dbReference type="Gene3D" id="3.40.50.1820">
    <property type="entry name" value="alpha/beta hydrolase"/>
    <property type="match status" value="1"/>
</dbReference>
<dbReference type="PANTHER" id="PTHR43798">
    <property type="entry name" value="MONOACYLGLYCEROL LIPASE"/>
    <property type="match status" value="1"/>
</dbReference>
<keyword evidence="1 3" id="KW-0378">Hydrolase</keyword>
<dbReference type="EMBL" id="VOHM01000018">
    <property type="protein sequence ID" value="TWT24188.1"/>
    <property type="molecule type" value="Genomic_DNA"/>
</dbReference>
<dbReference type="Pfam" id="PF00561">
    <property type="entry name" value="Abhydrolase_1"/>
    <property type="match status" value="1"/>
</dbReference>
<dbReference type="PRINTS" id="PR00111">
    <property type="entry name" value="ABHYDROLASE"/>
</dbReference>
<dbReference type="PANTHER" id="PTHR43798:SF31">
    <property type="entry name" value="AB HYDROLASE SUPERFAMILY PROTEIN YCLE"/>
    <property type="match status" value="1"/>
</dbReference>
<evidence type="ECO:0000313" key="4">
    <source>
        <dbReference type="Proteomes" id="UP000320791"/>
    </source>
</evidence>
<evidence type="ECO:0000313" key="3">
    <source>
        <dbReference type="EMBL" id="TWT24188.1"/>
    </source>
</evidence>
<evidence type="ECO:0000256" key="1">
    <source>
        <dbReference type="ARBA" id="ARBA00022801"/>
    </source>
</evidence>
<organism evidence="3 4">
    <name type="scientific">Corynebacterium canis</name>
    <dbReference type="NCBI Taxonomy" id="679663"/>
    <lineage>
        <taxon>Bacteria</taxon>
        <taxon>Bacillati</taxon>
        <taxon>Actinomycetota</taxon>
        <taxon>Actinomycetes</taxon>
        <taxon>Mycobacteriales</taxon>
        <taxon>Corynebacteriaceae</taxon>
        <taxon>Corynebacterium</taxon>
    </lineage>
</organism>
<evidence type="ECO:0000259" key="2">
    <source>
        <dbReference type="Pfam" id="PF00561"/>
    </source>
</evidence>
<dbReference type="AlphaFoldDB" id="A0A5C5UE50"/>
<reference evidence="3 4" key="1">
    <citation type="submission" date="2019-08" db="EMBL/GenBank/DDBJ databases">
        <authorList>
            <person name="Lei W."/>
        </authorList>
    </citation>
    <scope>NUCLEOTIDE SEQUENCE [LARGE SCALE GENOMIC DNA]</scope>
    <source>
        <strain evidence="3 4">CCUG 58627</strain>
    </source>
</reference>
<accession>A0A5C5UE50</accession>
<sequence length="271" mass="28580">MPASRDQSAVHVEGSGPLVVLVMGRGSPGRVWHPHQVPALTAAGYRVLTYDARGTGATANDPGPLTLEVLIDDLAHIVADHGNRAFVVGTSLGARIALHLAATHPEKVLGVVAAAAHADLTPIQIAMSQHAADVYELLLPEHREFLAAMEALRNLSPSTLADPRAARDWLDLLNLSLSPPTPGIRAQNNLDQVAETHGSQQLATYATITAPTLAIAYSDDSVIPPAQVAEVAAAIPGCTLITIPNAGHYGYLEQPQAFNSAVIDFLNQHRD</sequence>
<dbReference type="InterPro" id="IPR029058">
    <property type="entry name" value="AB_hydrolase_fold"/>
</dbReference>
<comment type="caution">
    <text evidence="3">The sequence shown here is derived from an EMBL/GenBank/DDBJ whole genome shotgun (WGS) entry which is preliminary data.</text>
</comment>
<proteinExistence type="predicted"/>
<dbReference type="InterPro" id="IPR000073">
    <property type="entry name" value="AB_hydrolase_1"/>
</dbReference>
<feature type="domain" description="AB hydrolase-1" evidence="2">
    <location>
        <begin position="17"/>
        <end position="255"/>
    </location>
</feature>
<keyword evidence="4" id="KW-1185">Reference proteome</keyword>
<dbReference type="Proteomes" id="UP000320791">
    <property type="component" value="Unassembled WGS sequence"/>
</dbReference>
<dbReference type="InterPro" id="IPR000639">
    <property type="entry name" value="Epox_hydrolase-like"/>
</dbReference>
<protein>
    <submittedName>
        <fullName evidence="3">Alpha/beta fold hydrolase</fullName>
    </submittedName>
</protein>
<name>A0A5C5UE50_9CORY</name>
<dbReference type="GO" id="GO:0016787">
    <property type="term" value="F:hydrolase activity"/>
    <property type="evidence" value="ECO:0007669"/>
    <property type="project" value="UniProtKB-KW"/>
</dbReference>